<dbReference type="STRING" id="1365484.W6Q4X6"/>
<name>W6Q4X6_PENRF</name>
<organism evidence="1 2">
    <name type="scientific">Penicillium roqueforti (strain FM164)</name>
    <dbReference type="NCBI Taxonomy" id="1365484"/>
    <lineage>
        <taxon>Eukaryota</taxon>
        <taxon>Fungi</taxon>
        <taxon>Dikarya</taxon>
        <taxon>Ascomycota</taxon>
        <taxon>Pezizomycotina</taxon>
        <taxon>Eurotiomycetes</taxon>
        <taxon>Eurotiomycetidae</taxon>
        <taxon>Eurotiales</taxon>
        <taxon>Aspergillaceae</taxon>
        <taxon>Penicillium</taxon>
    </lineage>
</organism>
<dbReference type="Proteomes" id="UP000030686">
    <property type="component" value="Unassembled WGS sequence"/>
</dbReference>
<dbReference type="AlphaFoldDB" id="W6Q4X6"/>
<dbReference type="EMBL" id="HG792016">
    <property type="protein sequence ID" value="CDM31713.1"/>
    <property type="molecule type" value="Genomic_DNA"/>
</dbReference>
<sequence length="65" mass="7255">MLSAPIQHIGWTKLNSTGDPSVTEFINSVQAQNLPNARILRSFQLNRTLTQQEQLDISVMSNLTS</sequence>
<gene>
    <name evidence="1" type="ORF">PROQFM164_S02g001864</name>
</gene>
<keyword evidence="2" id="KW-1185">Reference proteome</keyword>
<accession>W6Q4X6</accession>
<proteinExistence type="predicted"/>
<evidence type="ECO:0000313" key="1">
    <source>
        <dbReference type="EMBL" id="CDM31713.1"/>
    </source>
</evidence>
<protein>
    <submittedName>
        <fullName evidence="1">Genomic scaffold, ProqFM164S02</fullName>
    </submittedName>
</protein>
<evidence type="ECO:0000313" key="2">
    <source>
        <dbReference type="Proteomes" id="UP000030686"/>
    </source>
</evidence>
<dbReference type="OrthoDB" id="4359517at2759"/>
<reference evidence="1" key="1">
    <citation type="journal article" date="2014" name="Nat. Commun.">
        <title>Multiple recent horizontal transfers of a large genomic region in cheese making fungi.</title>
        <authorList>
            <person name="Cheeseman K."/>
            <person name="Ropars J."/>
            <person name="Renault P."/>
            <person name="Dupont J."/>
            <person name="Gouzy J."/>
            <person name="Branca A."/>
            <person name="Abraham A.L."/>
            <person name="Ceppi M."/>
            <person name="Conseiller E."/>
            <person name="Debuchy R."/>
            <person name="Malagnac F."/>
            <person name="Goarin A."/>
            <person name="Silar P."/>
            <person name="Lacoste S."/>
            <person name="Sallet E."/>
            <person name="Bensimon A."/>
            <person name="Giraud T."/>
            <person name="Brygoo Y."/>
        </authorList>
    </citation>
    <scope>NUCLEOTIDE SEQUENCE [LARGE SCALE GENOMIC DNA]</scope>
    <source>
        <strain evidence="1">FM164</strain>
    </source>
</reference>